<evidence type="ECO:0000256" key="8">
    <source>
        <dbReference type="SAM" id="MobiDB-lite"/>
    </source>
</evidence>
<organism evidence="10 11">
    <name type="scientific">Syncephalastrum racemosum</name>
    <name type="common">Filamentous fungus</name>
    <dbReference type="NCBI Taxonomy" id="13706"/>
    <lineage>
        <taxon>Eukaryota</taxon>
        <taxon>Fungi</taxon>
        <taxon>Fungi incertae sedis</taxon>
        <taxon>Mucoromycota</taxon>
        <taxon>Mucoromycotina</taxon>
        <taxon>Mucoromycetes</taxon>
        <taxon>Mucorales</taxon>
        <taxon>Syncephalastraceae</taxon>
        <taxon>Syncephalastrum</taxon>
    </lineage>
</organism>
<evidence type="ECO:0000313" key="11">
    <source>
        <dbReference type="Proteomes" id="UP000242180"/>
    </source>
</evidence>
<dbReference type="InParanoid" id="A0A1X2H9M2"/>
<dbReference type="OrthoDB" id="27187at2759"/>
<dbReference type="STRING" id="13706.A0A1X2H9M2"/>
<evidence type="ECO:0000256" key="4">
    <source>
        <dbReference type="ARBA" id="ARBA00022618"/>
    </source>
</evidence>
<evidence type="ECO:0000256" key="6">
    <source>
        <dbReference type="ARBA" id="ARBA00023067"/>
    </source>
</evidence>
<evidence type="ECO:0000259" key="9">
    <source>
        <dbReference type="Pfam" id="PF12719"/>
    </source>
</evidence>
<dbReference type="GO" id="GO:1990814">
    <property type="term" value="F:DNA/DNA annealing activity"/>
    <property type="evidence" value="ECO:0007669"/>
    <property type="project" value="EnsemblFungi"/>
</dbReference>
<dbReference type="GO" id="GO:0051301">
    <property type="term" value="P:cell division"/>
    <property type="evidence" value="ECO:0007669"/>
    <property type="project" value="UniProtKB-KW"/>
</dbReference>
<dbReference type="GO" id="GO:0007076">
    <property type="term" value="P:mitotic chromosome condensation"/>
    <property type="evidence" value="ECO:0007669"/>
    <property type="project" value="EnsemblFungi"/>
</dbReference>
<evidence type="ECO:0000256" key="3">
    <source>
        <dbReference type="ARBA" id="ARBA00022454"/>
    </source>
</evidence>
<keyword evidence="11" id="KW-1185">Reference proteome</keyword>
<dbReference type="FunCoup" id="A0A1X2H9M2">
    <property type="interactions" value="318"/>
</dbReference>
<dbReference type="GO" id="GO:0005737">
    <property type="term" value="C:cytoplasm"/>
    <property type="evidence" value="ECO:0007669"/>
    <property type="project" value="EnsemblFungi"/>
</dbReference>
<keyword evidence="5" id="KW-0498">Mitosis</keyword>
<keyword evidence="3" id="KW-0158">Chromosome</keyword>
<comment type="subcellular location">
    <subcellularLocation>
        <location evidence="1">Chromosome</location>
    </subcellularLocation>
</comment>
<feature type="compositionally biased region" description="Basic and acidic residues" evidence="8">
    <location>
        <begin position="507"/>
        <end position="516"/>
    </location>
</feature>
<name>A0A1X2H9M2_SYNRA</name>
<dbReference type="GO" id="GO:0003690">
    <property type="term" value="F:double-stranded DNA binding"/>
    <property type="evidence" value="ECO:0007669"/>
    <property type="project" value="EnsemblFungi"/>
</dbReference>
<evidence type="ECO:0000256" key="7">
    <source>
        <dbReference type="ARBA" id="ARBA00023306"/>
    </source>
</evidence>
<proteinExistence type="inferred from homology"/>
<feature type="compositionally biased region" description="Low complexity" evidence="8">
    <location>
        <begin position="494"/>
        <end position="503"/>
    </location>
</feature>
<dbReference type="Gene3D" id="1.25.10.10">
    <property type="entry name" value="Leucine-rich Repeat Variant"/>
    <property type="match status" value="1"/>
</dbReference>
<dbReference type="OMA" id="NHQKNFV"/>
<gene>
    <name evidence="10" type="ORF">BCR43DRAFT_475187</name>
</gene>
<dbReference type="InterPro" id="IPR027165">
    <property type="entry name" value="CND3"/>
</dbReference>
<keyword evidence="4" id="KW-0132">Cell division</keyword>
<keyword evidence="6" id="KW-0226">DNA condensation</keyword>
<dbReference type="PANTHER" id="PTHR14418">
    <property type="entry name" value="CONDENSIN COMPLEX SUBUNIT 3-RELATED"/>
    <property type="match status" value="1"/>
</dbReference>
<evidence type="ECO:0000256" key="2">
    <source>
        <dbReference type="ARBA" id="ARBA00006533"/>
    </source>
</evidence>
<dbReference type="GO" id="GO:0000796">
    <property type="term" value="C:condensin complex"/>
    <property type="evidence" value="ECO:0007669"/>
    <property type="project" value="EnsemblFungi"/>
</dbReference>
<evidence type="ECO:0000256" key="5">
    <source>
        <dbReference type="ARBA" id="ARBA00022776"/>
    </source>
</evidence>
<accession>A0A1X2H9M2</accession>
<dbReference type="InterPro" id="IPR011989">
    <property type="entry name" value="ARM-like"/>
</dbReference>
<sequence>MPPRATALESLSANVAQVFEDAQKPNANQRKNAIAMRKIQTQICLNSPIRDDQAHDINFEKEELFINEFIRNVNKILMIRRREPHADRVTRFIATFVQYSQQQDTKEPTEADEEPEDTISSRFVEKLMRHLLRGMPAKHKPVRLRCCQIIAFCMNSLGEIDEALYQELRQALFERIRDKEASVRIQAATALSRLQSADDDVDEQDGKNITEKLLWLLQYDQSAEVRRVVLFNLELNAATIPRILERARDVDAINRRVVYLKPMAEIEDFRLIDMKQRHRLLKWGLNDRDPLVRRAAGKLVSTQWIRHADYNLLEFLERMDVVEGEAAEDILTAILTARMDIVSLIKFEGQFWENLSPESAFLAKVFIKFLKSKNEYDDKLDTILPEVTRHAFFIQHYNELWQQAPKETEGDYEFIVAQLLDIAKCLDYADEVGRRKMFVLLREILVAPDIPDAHLVSTIELFKIISLDERDFTRTMIEIISDIQELPETDEQQAQDAQDSQSQGKRQKTDDNMYIKREDEDLNDPRLLQKMLSQLKCLVICKYMLEQSQESLQDNSTLYGLLNDLIVPSVRSKEIVLREEGLQCLGLCCLLDKTLSLYNIHLFVHCIRDGHEELQIRALKILFDLIMTYGFSAIQSTFDKEEELTNLFEFCLDNDSPEVQAIAVQGLSKLMLTRMYRGAETLKLLVLLYFFPSTIDNVKIQQCLSYFFPAFCYSSPSNQAIMAEIAISALYELCEIYLDLDKDERMVNPSQISDMLADWTDTRKIAIAKISAREVEDMDKGIHANMALLALKNIYRQTGLIRKTMVHMLLKFHLDDAGEDRFQKMQLMVKHIQEEKPIKETLVRNSFNRFSKSLDKLYQPTEDETEHASEGEPETEAEAEGDENASVGNEEDETATAATGDTGTVATVSSNAE</sequence>
<dbReference type="GO" id="GO:0005634">
    <property type="term" value="C:nucleus"/>
    <property type="evidence" value="ECO:0007669"/>
    <property type="project" value="EnsemblFungi"/>
</dbReference>
<dbReference type="SUPFAM" id="SSF48371">
    <property type="entry name" value="ARM repeat"/>
    <property type="match status" value="1"/>
</dbReference>
<dbReference type="Pfam" id="PF12719">
    <property type="entry name" value="Cnd3"/>
    <property type="match status" value="1"/>
</dbReference>
<dbReference type="AlphaFoldDB" id="A0A1X2H9M2"/>
<feature type="region of interest" description="Disordered" evidence="8">
    <location>
        <begin position="489"/>
        <end position="516"/>
    </location>
</feature>
<feature type="domain" description="Nuclear condensin complex subunit 3 C-terminal" evidence="9">
    <location>
        <begin position="536"/>
        <end position="814"/>
    </location>
</feature>
<dbReference type="PANTHER" id="PTHR14418:SF5">
    <property type="entry name" value="CONDENSIN COMPLEX SUBUNIT 3"/>
    <property type="match status" value="1"/>
</dbReference>
<dbReference type="InterPro" id="IPR025977">
    <property type="entry name" value="Cnd3_C"/>
</dbReference>
<dbReference type="EMBL" id="MCGN01000006">
    <property type="protein sequence ID" value="ORY95376.1"/>
    <property type="molecule type" value="Genomic_DNA"/>
</dbReference>
<protein>
    <submittedName>
        <fullName evidence="10">Nuclear condensing complex subunit</fullName>
    </submittedName>
</protein>
<keyword evidence="7" id="KW-0131">Cell cycle</keyword>
<reference evidence="10 11" key="1">
    <citation type="submission" date="2016-07" db="EMBL/GenBank/DDBJ databases">
        <title>Pervasive Adenine N6-methylation of Active Genes in Fungi.</title>
        <authorList>
            <consortium name="DOE Joint Genome Institute"/>
            <person name="Mondo S.J."/>
            <person name="Dannebaum R.O."/>
            <person name="Kuo R.C."/>
            <person name="Labutti K."/>
            <person name="Haridas S."/>
            <person name="Kuo A."/>
            <person name="Salamov A."/>
            <person name="Ahrendt S.R."/>
            <person name="Lipzen A."/>
            <person name="Sullivan W."/>
            <person name="Andreopoulos W.B."/>
            <person name="Clum A."/>
            <person name="Lindquist E."/>
            <person name="Daum C."/>
            <person name="Ramamoorthy G.K."/>
            <person name="Gryganskyi A."/>
            <person name="Culley D."/>
            <person name="Magnuson J.K."/>
            <person name="James T.Y."/>
            <person name="O'Malley M.A."/>
            <person name="Stajich J.E."/>
            <person name="Spatafora J.W."/>
            <person name="Visel A."/>
            <person name="Grigoriev I.V."/>
        </authorList>
    </citation>
    <scope>NUCLEOTIDE SEQUENCE [LARGE SCALE GENOMIC DNA]</scope>
    <source>
        <strain evidence="10 11">NRRL 2496</strain>
    </source>
</reference>
<dbReference type="Proteomes" id="UP000242180">
    <property type="component" value="Unassembled WGS sequence"/>
</dbReference>
<comment type="similarity">
    <text evidence="2">Belongs to the CND3 (condensin subunit 3) family.</text>
</comment>
<dbReference type="InterPro" id="IPR016024">
    <property type="entry name" value="ARM-type_fold"/>
</dbReference>
<evidence type="ECO:0000313" key="10">
    <source>
        <dbReference type="EMBL" id="ORY95376.1"/>
    </source>
</evidence>
<comment type="caution">
    <text evidence="10">The sequence shown here is derived from an EMBL/GenBank/DDBJ whole genome shotgun (WGS) entry which is preliminary data.</text>
</comment>
<dbReference type="GO" id="GO:0016887">
    <property type="term" value="F:ATP hydrolysis activity"/>
    <property type="evidence" value="ECO:0007669"/>
    <property type="project" value="EnsemblFungi"/>
</dbReference>
<feature type="compositionally biased region" description="Acidic residues" evidence="8">
    <location>
        <begin position="861"/>
        <end position="894"/>
    </location>
</feature>
<dbReference type="GO" id="GO:0000793">
    <property type="term" value="C:condensed chromosome"/>
    <property type="evidence" value="ECO:0007669"/>
    <property type="project" value="TreeGrafter"/>
</dbReference>
<feature type="compositionally biased region" description="Low complexity" evidence="8">
    <location>
        <begin position="895"/>
        <end position="913"/>
    </location>
</feature>
<evidence type="ECO:0000256" key="1">
    <source>
        <dbReference type="ARBA" id="ARBA00004286"/>
    </source>
</evidence>
<feature type="region of interest" description="Disordered" evidence="8">
    <location>
        <begin position="854"/>
        <end position="913"/>
    </location>
</feature>